<dbReference type="InterPro" id="IPR000210">
    <property type="entry name" value="BTB/POZ_dom"/>
</dbReference>
<proteinExistence type="predicted"/>
<name>A0AAI8Z7N7_9PEZI</name>
<dbReference type="PANTHER" id="PTHR47843:SF5">
    <property type="entry name" value="BTB_POZ DOMAIN PROTEIN"/>
    <property type="match status" value="1"/>
</dbReference>
<dbReference type="EMBL" id="CAVMBE010000098">
    <property type="protein sequence ID" value="CAK4033961.1"/>
    <property type="molecule type" value="Genomic_DNA"/>
</dbReference>
<feature type="domain" description="BTB" evidence="2">
    <location>
        <begin position="14"/>
        <end position="81"/>
    </location>
</feature>
<evidence type="ECO:0000256" key="1">
    <source>
        <dbReference type="SAM" id="MobiDB-lite"/>
    </source>
</evidence>
<sequence>MATFSRLLDDPKYSDLEIVCDGHVFRVHRNVVCSQSRVLERECDGNFQEANSRRIEHTVFDAYAVDRMLQFLYREDYVLSTELVGAAVPDQTCQTTNDAPPDAERNMEIDDRGSADGLCMDLSPFSCHVYVYAIADYYEIPALQALALQKFAWERSKIEGVSPLELLQIASVMYTNTNSDASRLRGQLLSMAYEHPGASFNNEHFLSHIQQRPELQAFCADLLAHSAQKFQAKRSELRTLNRQLNNDLTAAQDKAKKLKSDLKKADARVSDLKARNR</sequence>
<protein>
    <submittedName>
        <fullName evidence="3">BTB POZ domain-containing</fullName>
    </submittedName>
</protein>
<reference evidence="3" key="1">
    <citation type="submission" date="2023-11" db="EMBL/GenBank/DDBJ databases">
        <authorList>
            <person name="Alioto T."/>
            <person name="Alioto T."/>
            <person name="Gomez Garrido J."/>
        </authorList>
    </citation>
    <scope>NUCLEOTIDE SEQUENCE</scope>
</reference>
<organism evidence="3 4">
    <name type="scientific">Lecanosticta acicola</name>
    <dbReference type="NCBI Taxonomy" id="111012"/>
    <lineage>
        <taxon>Eukaryota</taxon>
        <taxon>Fungi</taxon>
        <taxon>Dikarya</taxon>
        <taxon>Ascomycota</taxon>
        <taxon>Pezizomycotina</taxon>
        <taxon>Dothideomycetes</taxon>
        <taxon>Dothideomycetidae</taxon>
        <taxon>Mycosphaerellales</taxon>
        <taxon>Mycosphaerellaceae</taxon>
        <taxon>Lecanosticta</taxon>
    </lineage>
</organism>
<dbReference type="AlphaFoldDB" id="A0AAI8Z7N7"/>
<evidence type="ECO:0000313" key="4">
    <source>
        <dbReference type="Proteomes" id="UP001296104"/>
    </source>
</evidence>
<dbReference type="PROSITE" id="PS50097">
    <property type="entry name" value="BTB"/>
    <property type="match status" value="1"/>
</dbReference>
<feature type="region of interest" description="Disordered" evidence="1">
    <location>
        <begin position="255"/>
        <end position="277"/>
    </location>
</feature>
<comment type="caution">
    <text evidence="3">The sequence shown here is derived from an EMBL/GenBank/DDBJ whole genome shotgun (WGS) entry which is preliminary data.</text>
</comment>
<gene>
    <name evidence="3" type="ORF">LECACI_7A009119</name>
</gene>
<dbReference type="CDD" id="cd18186">
    <property type="entry name" value="BTB_POZ_ZBTB_KLHL-like"/>
    <property type="match status" value="1"/>
</dbReference>
<dbReference type="PANTHER" id="PTHR47843">
    <property type="entry name" value="BTB DOMAIN-CONTAINING PROTEIN-RELATED"/>
    <property type="match status" value="1"/>
</dbReference>
<dbReference type="Pfam" id="PF00651">
    <property type="entry name" value="BTB"/>
    <property type="match status" value="1"/>
</dbReference>
<dbReference type="Proteomes" id="UP001296104">
    <property type="component" value="Unassembled WGS sequence"/>
</dbReference>
<evidence type="ECO:0000259" key="2">
    <source>
        <dbReference type="PROSITE" id="PS50097"/>
    </source>
</evidence>
<keyword evidence="4" id="KW-1185">Reference proteome</keyword>
<accession>A0AAI8Z7N7</accession>
<dbReference type="Gene3D" id="3.30.710.10">
    <property type="entry name" value="Potassium Channel Kv1.1, Chain A"/>
    <property type="match status" value="1"/>
</dbReference>
<dbReference type="SUPFAM" id="SSF54695">
    <property type="entry name" value="POZ domain"/>
    <property type="match status" value="1"/>
</dbReference>
<evidence type="ECO:0000313" key="3">
    <source>
        <dbReference type="EMBL" id="CAK4033961.1"/>
    </source>
</evidence>
<dbReference type="InterPro" id="IPR011333">
    <property type="entry name" value="SKP1/BTB/POZ_sf"/>
</dbReference>